<proteinExistence type="inferred from homology"/>
<keyword evidence="6" id="KW-0472">Membrane</keyword>
<keyword evidence="7" id="KW-0998">Cell outer membrane</keyword>
<evidence type="ECO:0000256" key="3">
    <source>
        <dbReference type="ARBA" id="ARBA00022448"/>
    </source>
</evidence>
<gene>
    <name evidence="10" type="ORF">LZ11_01670</name>
</gene>
<dbReference type="InterPro" id="IPR051906">
    <property type="entry name" value="TolC-like"/>
</dbReference>
<evidence type="ECO:0000256" key="9">
    <source>
        <dbReference type="SAM" id="SignalP"/>
    </source>
</evidence>
<protein>
    <submittedName>
        <fullName evidence="10">Outer membrane efflux protein</fullName>
    </submittedName>
</protein>
<dbReference type="Gene3D" id="1.20.1600.10">
    <property type="entry name" value="Outer membrane efflux proteins (OEP)"/>
    <property type="match status" value="2"/>
</dbReference>
<evidence type="ECO:0000256" key="6">
    <source>
        <dbReference type="ARBA" id="ARBA00023136"/>
    </source>
</evidence>
<dbReference type="GO" id="GO:0015562">
    <property type="term" value="F:efflux transmembrane transporter activity"/>
    <property type="evidence" value="ECO:0007669"/>
    <property type="project" value="InterPro"/>
</dbReference>
<reference evidence="10 11" key="1">
    <citation type="submission" date="2019-07" db="EMBL/GenBank/DDBJ databases">
        <title>Genomic Encyclopedia of Type Strains, Phase I: the one thousand microbial genomes (KMG-I) project.</title>
        <authorList>
            <person name="Kyrpides N."/>
        </authorList>
    </citation>
    <scope>NUCLEOTIDE SEQUENCE [LARGE SCALE GENOMIC DNA]</scope>
    <source>
        <strain evidence="10 11">DSM 16647</strain>
    </source>
</reference>
<accession>A0A5S5AQ78</accession>
<evidence type="ECO:0000313" key="10">
    <source>
        <dbReference type="EMBL" id="TYP52503.1"/>
    </source>
</evidence>
<dbReference type="Proteomes" id="UP000322294">
    <property type="component" value="Unassembled WGS sequence"/>
</dbReference>
<dbReference type="OrthoDB" id="1727243at2"/>
<keyword evidence="8" id="KW-0175">Coiled coil</keyword>
<evidence type="ECO:0000256" key="4">
    <source>
        <dbReference type="ARBA" id="ARBA00022452"/>
    </source>
</evidence>
<keyword evidence="9" id="KW-0732">Signal</keyword>
<evidence type="ECO:0000256" key="8">
    <source>
        <dbReference type="SAM" id="Coils"/>
    </source>
</evidence>
<dbReference type="GO" id="GO:0009279">
    <property type="term" value="C:cell outer membrane"/>
    <property type="evidence" value="ECO:0007669"/>
    <property type="project" value="UniProtKB-SubCell"/>
</dbReference>
<keyword evidence="11" id="KW-1185">Reference proteome</keyword>
<dbReference type="GO" id="GO:0015288">
    <property type="term" value="F:porin activity"/>
    <property type="evidence" value="ECO:0007669"/>
    <property type="project" value="TreeGrafter"/>
</dbReference>
<dbReference type="PANTHER" id="PTHR30026">
    <property type="entry name" value="OUTER MEMBRANE PROTEIN TOLC"/>
    <property type="match status" value="1"/>
</dbReference>
<dbReference type="InterPro" id="IPR003423">
    <property type="entry name" value="OMP_efflux"/>
</dbReference>
<dbReference type="EMBL" id="VNHO01000017">
    <property type="protein sequence ID" value="TYP52503.1"/>
    <property type="molecule type" value="Genomic_DNA"/>
</dbReference>
<sequence length="378" mass="42440">MRKLRKTAGFLSVILVLALFTVSSGAAGADTGDVLTLSLEEAVELALKNNPAVGLAQLGVEKAELKKKELRYQEKKVEEKEEAYGTNLKDFDYEYGMELGKKAADMELKLAELGVEATGRSIRFGVEAAYYAALAARDRLQIAGDSLKRAMEMERIAKALYESGSAAKKDLLDARVKVATAEAELKKAEAEKEKAYIDLKKLLKVDMERGIELSEALEFKAADKEISLEELLLQARERRIDLVQAREQLELVRLDFDMTKRVYPSNTFKYKEKEYALKEAELNYEEALSRVEQEVRKAYLDYTAAAASIPVLDRSLEMAEESYRLAKLSYEAGLIRGVDLMQAEEALKQAKLQRAQVIYAYNLAALNLDNVVYMSVNR</sequence>
<comment type="similarity">
    <text evidence="2">Belongs to the outer membrane factor (OMF) (TC 1.B.17) family.</text>
</comment>
<dbReference type="AlphaFoldDB" id="A0A5S5AQ78"/>
<dbReference type="RefSeq" id="WP_148867406.1">
    <property type="nucleotide sequence ID" value="NZ_VNHO01000017.1"/>
</dbReference>
<evidence type="ECO:0000256" key="2">
    <source>
        <dbReference type="ARBA" id="ARBA00007613"/>
    </source>
</evidence>
<organism evidence="10 11">
    <name type="scientific">Thermosediminibacter litoriperuensis</name>
    <dbReference type="NCBI Taxonomy" id="291989"/>
    <lineage>
        <taxon>Bacteria</taxon>
        <taxon>Bacillati</taxon>
        <taxon>Bacillota</taxon>
        <taxon>Clostridia</taxon>
        <taxon>Thermosediminibacterales</taxon>
        <taxon>Thermosediminibacteraceae</taxon>
        <taxon>Thermosediminibacter</taxon>
    </lineage>
</organism>
<evidence type="ECO:0000256" key="7">
    <source>
        <dbReference type="ARBA" id="ARBA00023237"/>
    </source>
</evidence>
<comment type="caution">
    <text evidence="10">The sequence shown here is derived from an EMBL/GenBank/DDBJ whole genome shotgun (WGS) entry which is preliminary data.</text>
</comment>
<keyword evidence="3" id="KW-0813">Transport</keyword>
<dbReference type="GO" id="GO:1990281">
    <property type="term" value="C:efflux pump complex"/>
    <property type="evidence" value="ECO:0007669"/>
    <property type="project" value="TreeGrafter"/>
</dbReference>
<dbReference type="PANTHER" id="PTHR30026:SF20">
    <property type="entry name" value="OUTER MEMBRANE PROTEIN TOLC"/>
    <property type="match status" value="1"/>
</dbReference>
<dbReference type="SUPFAM" id="SSF56954">
    <property type="entry name" value="Outer membrane efflux proteins (OEP)"/>
    <property type="match status" value="1"/>
</dbReference>
<evidence type="ECO:0000313" key="11">
    <source>
        <dbReference type="Proteomes" id="UP000322294"/>
    </source>
</evidence>
<feature type="chain" id="PRO_5024276824" evidence="9">
    <location>
        <begin position="30"/>
        <end position="378"/>
    </location>
</feature>
<keyword evidence="4" id="KW-1134">Transmembrane beta strand</keyword>
<feature type="signal peptide" evidence="9">
    <location>
        <begin position="1"/>
        <end position="29"/>
    </location>
</feature>
<comment type="subcellular location">
    <subcellularLocation>
        <location evidence="1">Cell outer membrane</location>
    </subcellularLocation>
</comment>
<evidence type="ECO:0000256" key="1">
    <source>
        <dbReference type="ARBA" id="ARBA00004442"/>
    </source>
</evidence>
<dbReference type="Pfam" id="PF02321">
    <property type="entry name" value="OEP"/>
    <property type="match status" value="2"/>
</dbReference>
<keyword evidence="5" id="KW-0812">Transmembrane</keyword>
<name>A0A5S5AQ78_9FIRM</name>
<feature type="coiled-coil region" evidence="8">
    <location>
        <begin position="55"/>
        <end position="83"/>
    </location>
</feature>
<feature type="coiled-coil region" evidence="8">
    <location>
        <begin position="171"/>
        <end position="297"/>
    </location>
</feature>
<evidence type="ECO:0000256" key="5">
    <source>
        <dbReference type="ARBA" id="ARBA00022692"/>
    </source>
</evidence>